<feature type="non-terminal residue" evidence="1">
    <location>
        <position position="91"/>
    </location>
</feature>
<dbReference type="Proteomes" id="UP001162483">
    <property type="component" value="Unassembled WGS sequence"/>
</dbReference>
<dbReference type="Gene3D" id="3.60.10.10">
    <property type="entry name" value="Endonuclease/exonuclease/phosphatase"/>
    <property type="match status" value="1"/>
</dbReference>
<protein>
    <submittedName>
        <fullName evidence="1">Uncharacterized protein</fullName>
    </submittedName>
</protein>
<dbReference type="SUPFAM" id="SSF56219">
    <property type="entry name" value="DNase I-like"/>
    <property type="match status" value="1"/>
</dbReference>
<organism evidence="1 2">
    <name type="scientific">Staurois parvus</name>
    <dbReference type="NCBI Taxonomy" id="386267"/>
    <lineage>
        <taxon>Eukaryota</taxon>
        <taxon>Metazoa</taxon>
        <taxon>Chordata</taxon>
        <taxon>Craniata</taxon>
        <taxon>Vertebrata</taxon>
        <taxon>Euteleostomi</taxon>
        <taxon>Amphibia</taxon>
        <taxon>Batrachia</taxon>
        <taxon>Anura</taxon>
        <taxon>Neobatrachia</taxon>
        <taxon>Ranoidea</taxon>
        <taxon>Ranidae</taxon>
        <taxon>Staurois</taxon>
    </lineage>
</organism>
<proteinExistence type="predicted"/>
<name>A0ABN9HR07_9NEOB</name>
<accession>A0ABN9HR07</accession>
<dbReference type="EMBL" id="CATNWA010021479">
    <property type="protein sequence ID" value="CAI9622867.1"/>
    <property type="molecule type" value="Genomic_DNA"/>
</dbReference>
<evidence type="ECO:0000313" key="1">
    <source>
        <dbReference type="EMBL" id="CAI9622867.1"/>
    </source>
</evidence>
<reference evidence="1" key="1">
    <citation type="submission" date="2023-05" db="EMBL/GenBank/DDBJ databases">
        <authorList>
            <person name="Stuckert A."/>
        </authorList>
    </citation>
    <scope>NUCLEOTIDE SEQUENCE</scope>
</reference>
<dbReference type="InterPro" id="IPR036691">
    <property type="entry name" value="Endo/exonu/phosph_ase_sf"/>
</dbReference>
<comment type="caution">
    <text evidence="1">The sequence shown here is derived from an EMBL/GenBank/DDBJ whole genome shotgun (WGS) entry which is preliminary data.</text>
</comment>
<gene>
    <name evidence="1" type="ORF">SPARVUS_LOCUS16351453</name>
</gene>
<keyword evidence="2" id="KW-1185">Reference proteome</keyword>
<evidence type="ECO:0000313" key="2">
    <source>
        <dbReference type="Proteomes" id="UP001162483"/>
    </source>
</evidence>
<sequence length="91" mass="10800">MVVFLQETHLEIKSNIKLYSRNYPTWFYADSPIKRAKGVAIGFAKNVMWEIEEREVDPEGRFLFLKGRLQEQECTIVNIYCPNKRPEAYLK</sequence>